<name>A0AAD5PYB7_9CRUS</name>
<dbReference type="GO" id="GO:0003723">
    <property type="term" value="F:RNA binding"/>
    <property type="evidence" value="ECO:0007669"/>
    <property type="project" value="UniProtKB-UniRule"/>
</dbReference>
<dbReference type="PANTHER" id="PTHR37457">
    <property type="entry name" value="TRNA SELENOCYSTEINE 1-ASSOCIATED PROTEIN 1-RELATED"/>
    <property type="match status" value="1"/>
</dbReference>
<protein>
    <recommendedName>
        <fullName evidence="3">tRNA selenocysteine-associated protein 1</fullName>
    </recommendedName>
</protein>
<dbReference type="EMBL" id="WJBH02000003">
    <property type="protein sequence ID" value="KAI9560924.1"/>
    <property type="molecule type" value="Genomic_DNA"/>
</dbReference>
<feature type="region of interest" description="Disordered" evidence="5">
    <location>
        <begin position="21"/>
        <end position="42"/>
    </location>
</feature>
<keyword evidence="8" id="KW-1185">Reference proteome</keyword>
<evidence type="ECO:0000256" key="2">
    <source>
        <dbReference type="ARBA" id="ARBA00022884"/>
    </source>
</evidence>
<dbReference type="Proteomes" id="UP000820818">
    <property type="component" value="Linkage Group LG3"/>
</dbReference>
<dbReference type="InterPro" id="IPR040434">
    <property type="entry name" value="TSAP1"/>
</dbReference>
<dbReference type="Gene3D" id="3.30.70.330">
    <property type="match status" value="2"/>
</dbReference>
<evidence type="ECO:0000313" key="8">
    <source>
        <dbReference type="Proteomes" id="UP000820818"/>
    </source>
</evidence>
<evidence type="ECO:0000256" key="1">
    <source>
        <dbReference type="ARBA" id="ARBA00008920"/>
    </source>
</evidence>
<dbReference type="PANTHER" id="PTHR37457:SF3">
    <property type="entry name" value="TRNA SELENOCYSTEINE-ASSOCIATED PROTEIN 1"/>
    <property type="match status" value="1"/>
</dbReference>
<dbReference type="AlphaFoldDB" id="A0AAD5PYB7"/>
<proteinExistence type="inferred from homology"/>
<evidence type="ECO:0000256" key="5">
    <source>
        <dbReference type="SAM" id="MobiDB-lite"/>
    </source>
</evidence>
<dbReference type="SMART" id="SM00360">
    <property type="entry name" value="RRM"/>
    <property type="match status" value="2"/>
</dbReference>
<feature type="compositionally biased region" description="Polar residues" evidence="5">
    <location>
        <begin position="381"/>
        <end position="391"/>
    </location>
</feature>
<dbReference type="FunFam" id="3.30.70.330:FF:000159">
    <property type="entry name" value="tRNA selenocysteine 1-associated protein 1"/>
    <property type="match status" value="1"/>
</dbReference>
<evidence type="ECO:0000256" key="3">
    <source>
        <dbReference type="ARBA" id="ARBA00033477"/>
    </source>
</evidence>
<feature type="domain" description="RRM" evidence="6">
    <location>
        <begin position="153"/>
        <end position="232"/>
    </location>
</feature>
<accession>A0AAD5PYB7</accession>
<dbReference type="Pfam" id="PF00076">
    <property type="entry name" value="RRM_1"/>
    <property type="match status" value="2"/>
</dbReference>
<dbReference type="CDD" id="cd12345">
    <property type="entry name" value="RRM2_SECp43_like"/>
    <property type="match status" value="1"/>
</dbReference>
<feature type="domain" description="RRM" evidence="6">
    <location>
        <begin position="62"/>
        <end position="145"/>
    </location>
</feature>
<comment type="similarity">
    <text evidence="1">Belongs to the RRM TRSPAP family.</text>
</comment>
<reference evidence="7 8" key="1">
    <citation type="submission" date="2022-05" db="EMBL/GenBank/DDBJ databases">
        <title>A multi-omics perspective on studying reproductive biology in Daphnia sinensis.</title>
        <authorList>
            <person name="Jia J."/>
        </authorList>
    </citation>
    <scope>NUCLEOTIDE SEQUENCE [LARGE SCALE GENOMIC DNA]</scope>
    <source>
        <strain evidence="7 8">WSL</strain>
    </source>
</reference>
<dbReference type="CDD" id="cd12610">
    <property type="entry name" value="RRM1_SECp43"/>
    <property type="match status" value="1"/>
</dbReference>
<sequence length="391" mass="42429">MKLTPCSAPLSPLLRCPVRSSSASAPPAPAPESSLAPVQQTPPSSLLLRPFTGIEMALERASSLWIGGLEPYMTEEFLMRSFELMGEKPEAIKVMRNKHTGLPAGFGFCQFRDEKQAMEVLHKLNGKIIPYSQPPSRFKLNHSTNTKGSTADHALWVGDLSADVDDYGLYKCFSAKYNSVQLAKVVRGSNGESRGYAFVNFSNESDYKDALTHMQGHRGLGSNPLRVSLAIPRNYNMIPGSSSSTSATSTLSASIASSIVQAAASGQPVQPQAAAAAAGYGQYVDPSYWQQYGGWQGYGYQGGYGYDGQQAYAGYGVGGHMPAQPEEDEFELIEHNTPVDIEKLNRELFERNQDLWDALDEARWTTFNPEKAVPPVKAEENGNSTPTVAAA</sequence>
<feature type="region of interest" description="Disordered" evidence="5">
    <location>
        <begin position="370"/>
        <end position="391"/>
    </location>
</feature>
<evidence type="ECO:0000256" key="4">
    <source>
        <dbReference type="PROSITE-ProRule" id="PRU00176"/>
    </source>
</evidence>
<keyword evidence="2 4" id="KW-0694">RNA-binding</keyword>
<dbReference type="InterPro" id="IPR000504">
    <property type="entry name" value="RRM_dom"/>
</dbReference>
<evidence type="ECO:0000259" key="6">
    <source>
        <dbReference type="PROSITE" id="PS50102"/>
    </source>
</evidence>
<dbReference type="InterPro" id="IPR035979">
    <property type="entry name" value="RBD_domain_sf"/>
</dbReference>
<dbReference type="SUPFAM" id="SSF54928">
    <property type="entry name" value="RNA-binding domain, RBD"/>
    <property type="match status" value="2"/>
</dbReference>
<dbReference type="PROSITE" id="PS50102">
    <property type="entry name" value="RRM"/>
    <property type="match status" value="2"/>
</dbReference>
<organism evidence="7 8">
    <name type="scientific">Daphnia sinensis</name>
    <dbReference type="NCBI Taxonomy" id="1820382"/>
    <lineage>
        <taxon>Eukaryota</taxon>
        <taxon>Metazoa</taxon>
        <taxon>Ecdysozoa</taxon>
        <taxon>Arthropoda</taxon>
        <taxon>Crustacea</taxon>
        <taxon>Branchiopoda</taxon>
        <taxon>Diplostraca</taxon>
        <taxon>Cladocera</taxon>
        <taxon>Anomopoda</taxon>
        <taxon>Daphniidae</taxon>
        <taxon>Daphnia</taxon>
        <taxon>Daphnia similis group</taxon>
    </lineage>
</organism>
<comment type="caution">
    <text evidence="7">The sequence shown here is derived from an EMBL/GenBank/DDBJ whole genome shotgun (WGS) entry which is preliminary data.</text>
</comment>
<dbReference type="InterPro" id="IPR012677">
    <property type="entry name" value="Nucleotide-bd_a/b_plait_sf"/>
</dbReference>
<feature type="compositionally biased region" description="Low complexity" evidence="5">
    <location>
        <begin position="21"/>
        <end position="37"/>
    </location>
</feature>
<gene>
    <name evidence="7" type="ORF">GHT06_011880</name>
</gene>
<evidence type="ECO:0000313" key="7">
    <source>
        <dbReference type="EMBL" id="KAI9560924.1"/>
    </source>
</evidence>